<dbReference type="Proteomes" id="UP000826234">
    <property type="component" value="Unassembled WGS sequence"/>
</dbReference>
<gene>
    <name evidence="2" type="ORF">JD844_005998</name>
</gene>
<proteinExistence type="predicted"/>
<comment type="caution">
    <text evidence="2">The sequence shown here is derived from an EMBL/GenBank/DDBJ whole genome shotgun (WGS) entry which is preliminary data.</text>
</comment>
<dbReference type="EMBL" id="JAIPUX010000035">
    <property type="protein sequence ID" value="KAH0631593.1"/>
    <property type="molecule type" value="Genomic_DNA"/>
</dbReference>
<dbReference type="PANTHER" id="PTHR10910:SF106">
    <property type="entry name" value="ADENOSINE DEAMINASE DOMAIN-CONTAINING PROTEIN 2"/>
    <property type="match status" value="1"/>
</dbReference>
<evidence type="ECO:0000313" key="2">
    <source>
        <dbReference type="EMBL" id="KAH0631593.1"/>
    </source>
</evidence>
<dbReference type="SMART" id="SM00552">
    <property type="entry name" value="ADEAMc"/>
    <property type="match status" value="1"/>
</dbReference>
<organism evidence="2 3">
    <name type="scientific">Phrynosoma platyrhinos</name>
    <name type="common">Desert horned lizard</name>
    <dbReference type="NCBI Taxonomy" id="52577"/>
    <lineage>
        <taxon>Eukaryota</taxon>
        <taxon>Metazoa</taxon>
        <taxon>Chordata</taxon>
        <taxon>Craniata</taxon>
        <taxon>Vertebrata</taxon>
        <taxon>Euteleostomi</taxon>
        <taxon>Lepidosauria</taxon>
        <taxon>Squamata</taxon>
        <taxon>Bifurcata</taxon>
        <taxon>Unidentata</taxon>
        <taxon>Episquamata</taxon>
        <taxon>Toxicofera</taxon>
        <taxon>Iguania</taxon>
        <taxon>Phrynosomatidae</taxon>
        <taxon>Phrynosomatinae</taxon>
        <taxon>Phrynosoma</taxon>
    </lineage>
</organism>
<evidence type="ECO:0000313" key="3">
    <source>
        <dbReference type="Proteomes" id="UP000826234"/>
    </source>
</evidence>
<dbReference type="Pfam" id="PF02137">
    <property type="entry name" value="A_deamin"/>
    <property type="match status" value="1"/>
</dbReference>
<dbReference type="PANTHER" id="PTHR10910">
    <property type="entry name" value="EUKARYOTE SPECIFIC DSRNA BINDING PROTEIN"/>
    <property type="match status" value="1"/>
</dbReference>
<dbReference type="InterPro" id="IPR002466">
    <property type="entry name" value="A_deamin"/>
</dbReference>
<sequence>MSEKGDEAGKSYPEFKLAALFEKDQLHSSWKEELQSKPLEEPFSSADISAGLQQGKISSSASFKKPLLDGWDQPALNPCNNQAEKCQDKNLADSQSSCKETYELVALGTGDVCYEGWMEFNGRRVHDMHGMVVARRALLRQDPAALEKCIFCPAGDGVHLTLKPKYYLHLYLSRTPSGTSENFQTRLSQPNPAVGLHVSIKGELRPVSYCRPSVLSSYVYCVSGSDKLTRWSFLGVQGALLSHILLPVYITSIVLADPYQDPATLHWVINDRLKLGPEDTLPKSYSRKQVYLLEGPRVAPIDAPPDCCSWSLNWCGGDEMLEFVKGTAGKAVRDISDPGDQYRPSRLCKAAMLSLFRKIAREMKREDLVLLPTYHQAKVQAEIYQSAKRQVYAQLSLQGYGKWPQKQLVDIFAS</sequence>
<evidence type="ECO:0000259" key="1">
    <source>
        <dbReference type="PROSITE" id="PS50141"/>
    </source>
</evidence>
<dbReference type="PROSITE" id="PS50141">
    <property type="entry name" value="A_DEAMIN_EDITASE"/>
    <property type="match status" value="1"/>
</dbReference>
<keyword evidence="3" id="KW-1185">Reference proteome</keyword>
<name>A0ABQ7TPM6_PHRPL</name>
<reference evidence="2 3" key="1">
    <citation type="journal article" date="2022" name="Gigascience">
        <title>A chromosome-level genome assembly and annotation of the desert horned lizard, Phrynosoma platyrhinos, provides insight into chromosomal rearrangements among reptiles.</title>
        <authorList>
            <person name="Koochekian N."/>
            <person name="Ascanio A."/>
            <person name="Farleigh K."/>
            <person name="Card D.C."/>
            <person name="Schield D.R."/>
            <person name="Castoe T.A."/>
            <person name="Jezkova T."/>
        </authorList>
    </citation>
    <scope>NUCLEOTIDE SEQUENCE [LARGE SCALE GENOMIC DNA]</scope>
    <source>
        <strain evidence="2">NK-2021</strain>
    </source>
</reference>
<accession>A0ABQ7TPM6</accession>
<protein>
    <recommendedName>
        <fullName evidence="1">A to I editase domain-containing protein</fullName>
    </recommendedName>
</protein>
<feature type="domain" description="A to I editase" evidence="1">
    <location>
        <begin position="106"/>
        <end position="406"/>
    </location>
</feature>